<dbReference type="AlphaFoldDB" id="A0A955LAK0"/>
<comment type="caution">
    <text evidence="1">The sequence shown here is derived from an EMBL/GenBank/DDBJ whole genome shotgun (WGS) entry which is preliminary data.</text>
</comment>
<evidence type="ECO:0000313" key="1">
    <source>
        <dbReference type="EMBL" id="MCA9386594.1"/>
    </source>
</evidence>
<organism evidence="1 2">
    <name type="scientific">Candidatus Dojkabacteria bacterium</name>
    <dbReference type="NCBI Taxonomy" id="2099670"/>
    <lineage>
        <taxon>Bacteria</taxon>
        <taxon>Candidatus Dojkabacteria</taxon>
    </lineage>
</organism>
<dbReference type="Proteomes" id="UP000714915">
    <property type="component" value="Unassembled WGS sequence"/>
</dbReference>
<accession>A0A955LAK0</accession>
<proteinExistence type="predicted"/>
<gene>
    <name evidence="1" type="ORF">KC669_01025</name>
</gene>
<protein>
    <submittedName>
        <fullName evidence="1">Uncharacterized protein</fullName>
    </submittedName>
</protein>
<name>A0A955LAK0_9BACT</name>
<reference evidence="1" key="2">
    <citation type="journal article" date="2021" name="Microbiome">
        <title>Successional dynamics and alternative stable states in a saline activated sludge microbial community over 9 years.</title>
        <authorList>
            <person name="Wang Y."/>
            <person name="Ye J."/>
            <person name="Ju F."/>
            <person name="Liu L."/>
            <person name="Boyd J.A."/>
            <person name="Deng Y."/>
            <person name="Parks D.H."/>
            <person name="Jiang X."/>
            <person name="Yin X."/>
            <person name="Woodcroft B.J."/>
            <person name="Tyson G.W."/>
            <person name="Hugenholtz P."/>
            <person name="Polz M.F."/>
            <person name="Zhang T."/>
        </authorList>
    </citation>
    <scope>NUCLEOTIDE SEQUENCE</scope>
    <source>
        <strain evidence="1">HKST-UBA09</strain>
    </source>
</reference>
<reference evidence="1" key="1">
    <citation type="submission" date="2020-04" db="EMBL/GenBank/DDBJ databases">
        <authorList>
            <person name="Zhang T."/>
        </authorList>
    </citation>
    <scope>NUCLEOTIDE SEQUENCE</scope>
    <source>
        <strain evidence="1">HKST-UBA09</strain>
    </source>
</reference>
<sequence>MKIYTERDIRPLVESISYLRPIREYENIFAANFQLAEYSLSYAQTDKLESREYMTRSKLDMYQISTPNNILYEITGYRLTDDDFWLSELNKFIYRANSDVKIYAFLHDEIMKKKAQRILNEIDILLEKLKTLHKNTLNDKYGSNKVK</sequence>
<evidence type="ECO:0000313" key="2">
    <source>
        <dbReference type="Proteomes" id="UP000714915"/>
    </source>
</evidence>
<dbReference type="EMBL" id="JAGQLF010000007">
    <property type="protein sequence ID" value="MCA9386594.1"/>
    <property type="molecule type" value="Genomic_DNA"/>
</dbReference>